<organism evidence="9">
    <name type="scientific">mine drainage metagenome</name>
    <dbReference type="NCBI Taxonomy" id="410659"/>
    <lineage>
        <taxon>unclassified sequences</taxon>
        <taxon>metagenomes</taxon>
        <taxon>ecological metagenomes</taxon>
    </lineage>
</organism>
<dbReference type="InterPro" id="IPR007221">
    <property type="entry name" value="MreC"/>
</dbReference>
<dbReference type="AlphaFoldDB" id="A0A1J5S0K0"/>
<evidence type="ECO:0000256" key="1">
    <source>
        <dbReference type="ARBA" id="ARBA00009369"/>
    </source>
</evidence>
<dbReference type="NCBIfam" id="TIGR00219">
    <property type="entry name" value="mreC"/>
    <property type="match status" value="1"/>
</dbReference>
<feature type="transmembrane region" description="Helical" evidence="7">
    <location>
        <begin position="20"/>
        <end position="37"/>
    </location>
</feature>
<dbReference type="InterPro" id="IPR042175">
    <property type="entry name" value="Cell/Rod_MreC_2"/>
</dbReference>
<dbReference type="Gene3D" id="2.40.10.340">
    <property type="entry name" value="Rod shape-determining protein MreC, domain 1"/>
    <property type="match status" value="1"/>
</dbReference>
<feature type="domain" description="Rod shape-determining protein MreC beta-barrel core" evidence="8">
    <location>
        <begin position="130"/>
        <end position="275"/>
    </location>
</feature>
<dbReference type="GO" id="GO:0008360">
    <property type="term" value="P:regulation of cell shape"/>
    <property type="evidence" value="ECO:0007669"/>
    <property type="project" value="UniProtKB-KW"/>
</dbReference>
<dbReference type="Gene3D" id="2.40.10.350">
    <property type="entry name" value="Rod shape-determining protein MreC, domain 2"/>
    <property type="match status" value="1"/>
</dbReference>
<reference evidence="9" key="1">
    <citation type="submission" date="2016-10" db="EMBL/GenBank/DDBJ databases">
        <title>Sequence of Gallionella enrichment culture.</title>
        <authorList>
            <person name="Poehlein A."/>
            <person name="Muehling M."/>
            <person name="Daniel R."/>
        </authorList>
    </citation>
    <scope>NUCLEOTIDE SEQUENCE</scope>
</reference>
<dbReference type="PANTHER" id="PTHR34138">
    <property type="entry name" value="CELL SHAPE-DETERMINING PROTEIN MREC"/>
    <property type="match status" value="1"/>
</dbReference>
<comment type="similarity">
    <text evidence="1">Belongs to the MreC family.</text>
</comment>
<accession>A0A1J5S0K0</accession>
<dbReference type="GO" id="GO:0005886">
    <property type="term" value="C:plasma membrane"/>
    <property type="evidence" value="ECO:0007669"/>
    <property type="project" value="TreeGrafter"/>
</dbReference>
<evidence type="ECO:0000256" key="2">
    <source>
        <dbReference type="ARBA" id="ARBA00013855"/>
    </source>
</evidence>
<keyword evidence="5" id="KW-0175">Coiled coil</keyword>
<feature type="compositionally biased region" description="Basic and acidic residues" evidence="6">
    <location>
        <begin position="288"/>
        <end position="300"/>
    </location>
</feature>
<keyword evidence="7" id="KW-0812">Transmembrane</keyword>
<sequence length="300" mass="32751">MSVVGQEPPPFFKRGPAPLARLAFFLALSLLLLVLDLRYHTLEWSRQAVAVVTYPMQRLAYAPAEVAAGVADYFSSLAAAEKKITALRRQQLEDAKLLLRQNALEQENRRLRALLGMKERQTVSGQVAEIIYAARDPFSRRVIIDKGTRAGIAAGQAVVDELGVIGQVTRVFPMLAEVTLITDKDQAVPVQVLRNGLRSVIFGDGNGSLELRFLSSSANIRVGDELVTSGLDGIYLPGLPVARVTRIDRDTTYAFAHIRCEPIAGVEHHGQILVLSRPPAPPPAPPEPQDKPAKGRGEKK</sequence>
<keyword evidence="3" id="KW-0133">Cell shape</keyword>
<dbReference type="InterPro" id="IPR042177">
    <property type="entry name" value="Cell/Rod_1"/>
</dbReference>
<dbReference type="EMBL" id="MLJW01000129">
    <property type="protein sequence ID" value="OIQ97687.1"/>
    <property type="molecule type" value="Genomic_DNA"/>
</dbReference>
<keyword evidence="7" id="KW-1133">Transmembrane helix</keyword>
<evidence type="ECO:0000256" key="5">
    <source>
        <dbReference type="SAM" id="Coils"/>
    </source>
</evidence>
<comment type="caution">
    <text evidence="9">The sequence shown here is derived from an EMBL/GenBank/DDBJ whole genome shotgun (WGS) entry which is preliminary data.</text>
</comment>
<dbReference type="PANTHER" id="PTHR34138:SF1">
    <property type="entry name" value="CELL SHAPE-DETERMINING PROTEIN MREC"/>
    <property type="match status" value="1"/>
</dbReference>
<dbReference type="Pfam" id="PF04085">
    <property type="entry name" value="MreC"/>
    <property type="match status" value="1"/>
</dbReference>
<dbReference type="InterPro" id="IPR055342">
    <property type="entry name" value="MreC_beta-barrel_core"/>
</dbReference>
<evidence type="ECO:0000256" key="7">
    <source>
        <dbReference type="SAM" id="Phobius"/>
    </source>
</evidence>
<evidence type="ECO:0000256" key="6">
    <source>
        <dbReference type="SAM" id="MobiDB-lite"/>
    </source>
</evidence>
<evidence type="ECO:0000259" key="8">
    <source>
        <dbReference type="Pfam" id="PF04085"/>
    </source>
</evidence>
<feature type="compositionally biased region" description="Pro residues" evidence="6">
    <location>
        <begin position="278"/>
        <end position="287"/>
    </location>
</feature>
<protein>
    <recommendedName>
        <fullName evidence="2">Cell shape-determining protein MreC</fullName>
    </recommendedName>
    <alternativeName>
        <fullName evidence="4">Cell shape protein MreC</fullName>
    </alternativeName>
</protein>
<gene>
    <name evidence="9" type="primary">mreC_8</name>
    <name evidence="9" type="ORF">GALL_203070</name>
</gene>
<feature type="region of interest" description="Disordered" evidence="6">
    <location>
        <begin position="274"/>
        <end position="300"/>
    </location>
</feature>
<feature type="coiled-coil region" evidence="5">
    <location>
        <begin position="89"/>
        <end position="121"/>
    </location>
</feature>
<proteinExistence type="inferred from homology"/>
<evidence type="ECO:0000256" key="4">
    <source>
        <dbReference type="ARBA" id="ARBA00032089"/>
    </source>
</evidence>
<dbReference type="PIRSF" id="PIRSF038471">
    <property type="entry name" value="MreC"/>
    <property type="match status" value="1"/>
</dbReference>
<evidence type="ECO:0000313" key="9">
    <source>
        <dbReference type="EMBL" id="OIQ97687.1"/>
    </source>
</evidence>
<name>A0A1J5S0K0_9ZZZZ</name>
<keyword evidence="7" id="KW-0472">Membrane</keyword>
<evidence type="ECO:0000256" key="3">
    <source>
        <dbReference type="ARBA" id="ARBA00022960"/>
    </source>
</evidence>